<dbReference type="PANTHER" id="PTHR43124:SF3">
    <property type="entry name" value="CHLORAMPHENICOL EFFLUX PUMP RV0191"/>
    <property type="match status" value="1"/>
</dbReference>
<feature type="transmembrane region" description="Helical" evidence="7">
    <location>
        <begin position="296"/>
        <end position="315"/>
    </location>
</feature>
<proteinExistence type="predicted"/>
<comment type="subcellular location">
    <subcellularLocation>
        <location evidence="1">Cell membrane</location>
        <topology evidence="1">Multi-pass membrane protein</topology>
    </subcellularLocation>
</comment>
<dbReference type="Gene3D" id="1.20.1250.20">
    <property type="entry name" value="MFS general substrate transporter like domains"/>
    <property type="match status" value="2"/>
</dbReference>
<feature type="transmembrane region" description="Helical" evidence="7">
    <location>
        <begin position="94"/>
        <end position="112"/>
    </location>
</feature>
<dbReference type="Proteomes" id="UP001596368">
    <property type="component" value="Unassembled WGS sequence"/>
</dbReference>
<keyword evidence="2" id="KW-1003">Cell membrane</keyword>
<organism evidence="9 10">
    <name type="scientific">Halobaculum litoreum</name>
    <dbReference type="NCBI Taxonomy" id="3031998"/>
    <lineage>
        <taxon>Archaea</taxon>
        <taxon>Methanobacteriati</taxon>
        <taxon>Methanobacteriota</taxon>
        <taxon>Stenosarchaea group</taxon>
        <taxon>Halobacteria</taxon>
        <taxon>Halobacteriales</taxon>
        <taxon>Haloferacaceae</taxon>
        <taxon>Halobaculum</taxon>
    </lineage>
</organism>
<sequence>MSGDDGAGVAGAADDPGAEPPSAGGRRLALAAIGGGNFSQLGARILLGAVVPFVLVDYGTTEATLGLALTAMWATYALAQFPSGVLADRVGERPVVLAGVAGAAVGTLLVALSPTVLAFGAATVVLGAGAGLFFAPATALLSRLYDERGGALSVLTGAGAVAGAAFPAAGGLLAERFGWQVAVGAGAAVALPAAAATLVFVPALAPANPDRDLRALVDPARVRGILARPPLAYTTVVAVLCGFTFQAVSSFLAAFLVAHRGLAPSTAAVAFGAVFAISAVAQPANRVVSDRFSRDAAVAISVTLAGTGIAVLVLVPGLAGTVAGVAVLGAGVSWPGPIQARFMDRLGDAERGYGFGLLRTVYMFLAAAGSVVTGAVASAAGWPAAYGLVVALLATCLCLLGANRALGLGL</sequence>
<evidence type="ECO:0000256" key="6">
    <source>
        <dbReference type="SAM" id="MobiDB-lite"/>
    </source>
</evidence>
<evidence type="ECO:0000313" key="9">
    <source>
        <dbReference type="EMBL" id="MFC7136344.1"/>
    </source>
</evidence>
<feature type="transmembrane region" description="Helical" evidence="7">
    <location>
        <begin position="231"/>
        <end position="256"/>
    </location>
</feature>
<dbReference type="InterPro" id="IPR020846">
    <property type="entry name" value="MFS_dom"/>
</dbReference>
<dbReference type="InterPro" id="IPR036259">
    <property type="entry name" value="MFS_trans_sf"/>
</dbReference>
<evidence type="ECO:0000256" key="5">
    <source>
        <dbReference type="ARBA" id="ARBA00023136"/>
    </source>
</evidence>
<feature type="transmembrane region" description="Helical" evidence="7">
    <location>
        <begin position="361"/>
        <end position="380"/>
    </location>
</feature>
<keyword evidence="3 7" id="KW-0812">Transmembrane</keyword>
<dbReference type="Pfam" id="PF07690">
    <property type="entry name" value="MFS_1"/>
    <property type="match status" value="1"/>
</dbReference>
<evidence type="ECO:0000256" key="4">
    <source>
        <dbReference type="ARBA" id="ARBA00022989"/>
    </source>
</evidence>
<dbReference type="PROSITE" id="PS50850">
    <property type="entry name" value="MFS"/>
    <property type="match status" value="1"/>
</dbReference>
<evidence type="ECO:0000256" key="7">
    <source>
        <dbReference type="SAM" id="Phobius"/>
    </source>
</evidence>
<keyword evidence="4 7" id="KW-1133">Transmembrane helix</keyword>
<dbReference type="AlphaFoldDB" id="A0ABD5XWE3"/>
<name>A0ABD5XWE3_9EURY</name>
<dbReference type="RefSeq" id="WP_284012141.1">
    <property type="nucleotide sequence ID" value="NZ_CP126156.1"/>
</dbReference>
<feature type="transmembrane region" description="Helical" evidence="7">
    <location>
        <begin position="386"/>
        <end position="406"/>
    </location>
</feature>
<evidence type="ECO:0000256" key="2">
    <source>
        <dbReference type="ARBA" id="ARBA00022475"/>
    </source>
</evidence>
<evidence type="ECO:0000259" key="8">
    <source>
        <dbReference type="PROSITE" id="PS50850"/>
    </source>
</evidence>
<feature type="compositionally biased region" description="Low complexity" evidence="6">
    <location>
        <begin position="10"/>
        <end position="23"/>
    </location>
</feature>
<feature type="transmembrane region" description="Helical" evidence="7">
    <location>
        <begin position="118"/>
        <end position="140"/>
    </location>
</feature>
<dbReference type="GeneID" id="81122096"/>
<feature type="transmembrane region" description="Helical" evidence="7">
    <location>
        <begin position="179"/>
        <end position="205"/>
    </location>
</feature>
<dbReference type="GO" id="GO:0005886">
    <property type="term" value="C:plasma membrane"/>
    <property type="evidence" value="ECO:0007669"/>
    <property type="project" value="UniProtKB-SubCell"/>
</dbReference>
<accession>A0ABD5XWE3</accession>
<feature type="transmembrane region" description="Helical" evidence="7">
    <location>
        <begin position="262"/>
        <end position="284"/>
    </location>
</feature>
<dbReference type="InterPro" id="IPR050189">
    <property type="entry name" value="MFS_Efflux_Transporters"/>
</dbReference>
<feature type="transmembrane region" description="Helical" evidence="7">
    <location>
        <begin position="65"/>
        <end position="87"/>
    </location>
</feature>
<keyword evidence="5 7" id="KW-0472">Membrane</keyword>
<evidence type="ECO:0000313" key="10">
    <source>
        <dbReference type="Proteomes" id="UP001596368"/>
    </source>
</evidence>
<dbReference type="SUPFAM" id="SSF103473">
    <property type="entry name" value="MFS general substrate transporter"/>
    <property type="match status" value="1"/>
</dbReference>
<protein>
    <submittedName>
        <fullName evidence="9">MFS transporter</fullName>
    </submittedName>
</protein>
<keyword evidence="10" id="KW-1185">Reference proteome</keyword>
<comment type="caution">
    <text evidence="9">The sequence shown here is derived from an EMBL/GenBank/DDBJ whole genome shotgun (WGS) entry which is preliminary data.</text>
</comment>
<dbReference type="InterPro" id="IPR011701">
    <property type="entry name" value="MFS"/>
</dbReference>
<gene>
    <name evidence="9" type="ORF">ACFQRB_06885</name>
</gene>
<feature type="transmembrane region" description="Helical" evidence="7">
    <location>
        <begin position="152"/>
        <end position="173"/>
    </location>
</feature>
<dbReference type="EMBL" id="JBHSZG010000001">
    <property type="protein sequence ID" value="MFC7136344.1"/>
    <property type="molecule type" value="Genomic_DNA"/>
</dbReference>
<dbReference type="PANTHER" id="PTHR43124">
    <property type="entry name" value="PURINE EFFLUX PUMP PBUE"/>
    <property type="match status" value="1"/>
</dbReference>
<feature type="domain" description="Major facilitator superfamily (MFS) profile" evidence="8">
    <location>
        <begin position="28"/>
        <end position="410"/>
    </location>
</feature>
<feature type="region of interest" description="Disordered" evidence="6">
    <location>
        <begin position="1"/>
        <end position="23"/>
    </location>
</feature>
<evidence type="ECO:0000256" key="3">
    <source>
        <dbReference type="ARBA" id="ARBA00022692"/>
    </source>
</evidence>
<evidence type="ECO:0000256" key="1">
    <source>
        <dbReference type="ARBA" id="ARBA00004651"/>
    </source>
</evidence>
<feature type="transmembrane region" description="Helical" evidence="7">
    <location>
        <begin position="321"/>
        <end position="340"/>
    </location>
</feature>
<reference evidence="9 10" key="1">
    <citation type="journal article" date="2019" name="Int. J. Syst. Evol. Microbiol.">
        <title>The Global Catalogue of Microorganisms (GCM) 10K type strain sequencing project: providing services to taxonomists for standard genome sequencing and annotation.</title>
        <authorList>
            <consortium name="The Broad Institute Genomics Platform"/>
            <consortium name="The Broad Institute Genome Sequencing Center for Infectious Disease"/>
            <person name="Wu L."/>
            <person name="Ma J."/>
        </authorList>
    </citation>
    <scope>NUCLEOTIDE SEQUENCE [LARGE SCALE GENOMIC DNA]</scope>
    <source>
        <strain evidence="9 10">DT92</strain>
    </source>
</reference>